<evidence type="ECO:0000313" key="3">
    <source>
        <dbReference type="Proteomes" id="UP000049983"/>
    </source>
</evidence>
<evidence type="ECO:0000313" key="2">
    <source>
        <dbReference type="EMBL" id="CTQ76065.1"/>
    </source>
</evidence>
<accession>A0A0M7ALR2</accession>
<dbReference type="EMBL" id="CXWC01000012">
    <property type="protein sequence ID" value="CTQ76065.1"/>
    <property type="molecule type" value="Genomic_DNA"/>
</dbReference>
<dbReference type="AlphaFoldDB" id="A0A0M7ALR2"/>
<protein>
    <submittedName>
        <fullName evidence="2">Uncharacterized protein</fullName>
    </submittedName>
</protein>
<proteinExistence type="predicted"/>
<gene>
    <name evidence="2" type="ORF">LA5096_04637</name>
</gene>
<name>A0A0M7ALR2_9HYPH</name>
<feature type="signal peptide" evidence="1">
    <location>
        <begin position="1"/>
        <end position="37"/>
    </location>
</feature>
<organism evidence="2 3">
    <name type="scientific">Roseibium album</name>
    <dbReference type="NCBI Taxonomy" id="311410"/>
    <lineage>
        <taxon>Bacteria</taxon>
        <taxon>Pseudomonadati</taxon>
        <taxon>Pseudomonadota</taxon>
        <taxon>Alphaproteobacteria</taxon>
        <taxon>Hyphomicrobiales</taxon>
        <taxon>Stappiaceae</taxon>
        <taxon>Roseibium</taxon>
    </lineage>
</organism>
<keyword evidence="1" id="KW-0732">Signal</keyword>
<keyword evidence="3" id="KW-1185">Reference proteome</keyword>
<dbReference type="Proteomes" id="UP000049983">
    <property type="component" value="Unassembled WGS sequence"/>
</dbReference>
<sequence length="174" mass="19192">MSEKEKYLMLNSRAAGQFATKTSTVLAVLFLSGLAHADDWTFMDDRSSPQKLVESYYFAISNGYYVQAYGYFQKSSAPQNFETWAKGYADTKTVSVKFGPTEPDPGAGQIYWALPVAIDAIQTNGKSKVFTGCYKIHMINPGMQSDPPYQPMGIVSASLKETKESYKDAKPGSC</sequence>
<evidence type="ECO:0000256" key="1">
    <source>
        <dbReference type="SAM" id="SignalP"/>
    </source>
</evidence>
<feature type="chain" id="PRO_5009788057" evidence="1">
    <location>
        <begin position="38"/>
        <end position="174"/>
    </location>
</feature>
<reference evidence="3" key="1">
    <citation type="submission" date="2015-07" db="EMBL/GenBank/DDBJ databases">
        <authorList>
            <person name="Rodrigo-Torres Lidia"/>
            <person name="Arahal R.David."/>
        </authorList>
    </citation>
    <scope>NUCLEOTIDE SEQUENCE [LARGE SCALE GENOMIC DNA]</scope>
    <source>
        <strain evidence="3">CECT 5096</strain>
    </source>
</reference>